<accession>B9XFH0</accession>
<dbReference type="InterPro" id="IPR024992">
    <property type="entry name" value="DUF3891"/>
</dbReference>
<keyword evidence="2" id="KW-1185">Reference proteome</keyword>
<evidence type="ECO:0000313" key="1">
    <source>
        <dbReference type="EMBL" id="EEF61334.1"/>
    </source>
</evidence>
<dbReference type="Pfam" id="PF13030">
    <property type="entry name" value="DUF3891"/>
    <property type="match status" value="1"/>
</dbReference>
<dbReference type="EMBL" id="ABOX02000010">
    <property type="protein sequence ID" value="EEF61334.1"/>
    <property type="molecule type" value="Genomic_DNA"/>
</dbReference>
<dbReference type="STRING" id="320771.Cflav_PD4355"/>
<evidence type="ECO:0000313" key="2">
    <source>
        <dbReference type="Proteomes" id="UP000003688"/>
    </source>
</evidence>
<dbReference type="RefSeq" id="WP_007414566.1">
    <property type="nucleotide sequence ID" value="NZ_ABOX02000010.1"/>
</dbReference>
<dbReference type="Proteomes" id="UP000003688">
    <property type="component" value="Unassembled WGS sequence"/>
</dbReference>
<evidence type="ECO:0008006" key="3">
    <source>
        <dbReference type="Google" id="ProtNLM"/>
    </source>
</evidence>
<name>B9XFH0_PEDPL</name>
<organism evidence="1 2">
    <name type="scientific">Pedosphaera parvula (strain Ellin514)</name>
    <dbReference type="NCBI Taxonomy" id="320771"/>
    <lineage>
        <taxon>Bacteria</taxon>
        <taxon>Pseudomonadati</taxon>
        <taxon>Verrucomicrobiota</taxon>
        <taxon>Pedosphaerae</taxon>
        <taxon>Pedosphaerales</taxon>
        <taxon>Pedosphaeraceae</taxon>
        <taxon>Pedosphaera</taxon>
    </lineage>
</organism>
<comment type="caution">
    <text evidence="1">The sequence shown here is derived from an EMBL/GenBank/DDBJ whole genome shotgun (WGS) entry which is preliminary data.</text>
</comment>
<gene>
    <name evidence="1" type="ORF">Cflav_PD4355</name>
</gene>
<dbReference type="OrthoDB" id="190426at2"/>
<reference evidence="1 2" key="1">
    <citation type="journal article" date="2011" name="J. Bacteriol.">
        <title>Genome sequence of 'Pedosphaera parvula' Ellin514, an aerobic Verrucomicrobial isolate from pasture soil.</title>
        <authorList>
            <person name="Kant R."/>
            <person name="van Passel M.W."/>
            <person name="Sangwan P."/>
            <person name="Palva A."/>
            <person name="Lucas S."/>
            <person name="Copeland A."/>
            <person name="Lapidus A."/>
            <person name="Glavina Del Rio T."/>
            <person name="Dalin E."/>
            <person name="Tice H."/>
            <person name="Bruce D."/>
            <person name="Goodwin L."/>
            <person name="Pitluck S."/>
            <person name="Chertkov O."/>
            <person name="Larimer F.W."/>
            <person name="Land M.L."/>
            <person name="Hauser L."/>
            <person name="Brettin T.S."/>
            <person name="Detter J.C."/>
            <person name="Han S."/>
            <person name="de Vos W.M."/>
            <person name="Janssen P.H."/>
            <person name="Smidt H."/>
        </authorList>
    </citation>
    <scope>NUCLEOTIDE SEQUENCE [LARGE SCALE GENOMIC DNA]</scope>
    <source>
        <strain evidence="1 2">Ellin514</strain>
    </source>
</reference>
<protein>
    <recommendedName>
        <fullName evidence="3">DUF3891 family protein</fullName>
    </recommendedName>
</protein>
<sequence length="259" mass="29462">MLLRKEGEDVIAITQPAHAWVAGQLARHWGNNAFGSFEPHEEVSLAAALHDVGFLDWEMAPTLNSKTGLPHTFLELPAQAHLGIWTKSIQQVLKYDRYAALLVSMHFTWLCESQPSQVDEDRSLEKKFRGEQEQLQTSIITSLENDYYYGPLSGEGMIQRNRELVSLWDWLSLLLCMGLQEERVIENVRTAGGVTHLKLCPKDESGTRVSVEPWPFQDDSVSLRCEGRQLVQTYSRRGELQEALRAASPVTLKFELVRR</sequence>
<dbReference type="AlphaFoldDB" id="B9XFH0"/>
<proteinExistence type="predicted"/>